<evidence type="ECO:0008006" key="4">
    <source>
        <dbReference type="Google" id="ProtNLM"/>
    </source>
</evidence>
<evidence type="ECO:0000313" key="2">
    <source>
        <dbReference type="EMBL" id="OLQ90721.1"/>
    </source>
</evidence>
<reference evidence="2 3" key="1">
    <citation type="submission" date="2016-09" db="EMBL/GenBank/DDBJ databases">
        <title>Genomic Taxonomy of the Vibrionaceae.</title>
        <authorList>
            <person name="Gonzalez-Castillo A."/>
            <person name="Gomez-Gil B."/>
            <person name="Enciso-Ibarra K."/>
        </authorList>
    </citation>
    <scope>NUCLEOTIDE SEQUENCE [LARGE SCALE GENOMIC DNA]</scope>
    <source>
        <strain evidence="2 3">CAIM 703</strain>
    </source>
</reference>
<dbReference type="OrthoDB" id="5890312at2"/>
<evidence type="ECO:0000256" key="1">
    <source>
        <dbReference type="SAM" id="SignalP"/>
    </source>
</evidence>
<gene>
    <name evidence="2" type="ORF">BIY22_04835</name>
</gene>
<keyword evidence="1" id="KW-0732">Signal</keyword>
<evidence type="ECO:0000313" key="3">
    <source>
        <dbReference type="Proteomes" id="UP000186313"/>
    </source>
</evidence>
<dbReference type="STRING" id="1381081.BIY22_04835"/>
<dbReference type="AlphaFoldDB" id="A0A1Q9HK90"/>
<accession>A0A1Q9HK90</accession>
<name>A0A1Q9HK90_9VIBR</name>
<dbReference type="Proteomes" id="UP000186313">
    <property type="component" value="Unassembled WGS sequence"/>
</dbReference>
<sequence length="130" mass="14308">MHKTNRQLLIALFSAFCLLWLSAINAVQASTQLQLDAPLPDITLVDDTPFPCPKDEPAHSSTKHHAKVEHQNCSSVCVMKLPFEPVQYALQLTPSSIAPIGTDIIGKAVSRIQTLFRPPIEQPLIDSLRA</sequence>
<feature type="chain" id="PRO_5012073570" description="DUF2946 domain-containing protein" evidence="1">
    <location>
        <begin position="30"/>
        <end position="130"/>
    </location>
</feature>
<protein>
    <recommendedName>
        <fullName evidence="4">DUF2946 domain-containing protein</fullName>
    </recommendedName>
</protein>
<dbReference type="EMBL" id="MJMJ01000012">
    <property type="protein sequence ID" value="OLQ90721.1"/>
    <property type="molecule type" value="Genomic_DNA"/>
</dbReference>
<comment type="caution">
    <text evidence="2">The sequence shown here is derived from an EMBL/GenBank/DDBJ whole genome shotgun (WGS) entry which is preliminary data.</text>
</comment>
<organism evidence="2 3">
    <name type="scientific">Vibrio panuliri</name>
    <dbReference type="NCBI Taxonomy" id="1381081"/>
    <lineage>
        <taxon>Bacteria</taxon>
        <taxon>Pseudomonadati</taxon>
        <taxon>Pseudomonadota</taxon>
        <taxon>Gammaproteobacteria</taxon>
        <taxon>Vibrionales</taxon>
        <taxon>Vibrionaceae</taxon>
        <taxon>Vibrio</taxon>
    </lineage>
</organism>
<feature type="signal peptide" evidence="1">
    <location>
        <begin position="1"/>
        <end position="29"/>
    </location>
</feature>
<proteinExistence type="predicted"/>